<organism evidence="3 4">
    <name type="scientific">Zasmidium cellare ATCC 36951</name>
    <dbReference type="NCBI Taxonomy" id="1080233"/>
    <lineage>
        <taxon>Eukaryota</taxon>
        <taxon>Fungi</taxon>
        <taxon>Dikarya</taxon>
        <taxon>Ascomycota</taxon>
        <taxon>Pezizomycotina</taxon>
        <taxon>Dothideomycetes</taxon>
        <taxon>Dothideomycetidae</taxon>
        <taxon>Mycosphaerellales</taxon>
        <taxon>Mycosphaerellaceae</taxon>
        <taxon>Zasmidium</taxon>
    </lineage>
</organism>
<dbReference type="OrthoDB" id="445007at2759"/>
<dbReference type="GO" id="GO:0046872">
    <property type="term" value="F:metal ion binding"/>
    <property type="evidence" value="ECO:0007669"/>
    <property type="project" value="UniProtKB-ARBA"/>
</dbReference>
<dbReference type="RefSeq" id="XP_033664911.1">
    <property type="nucleotide sequence ID" value="XM_033813525.1"/>
</dbReference>
<comment type="cofactor">
    <cofactor evidence="1">
        <name>Fe cation</name>
        <dbReference type="ChEBI" id="CHEBI:24875"/>
    </cofactor>
</comment>
<dbReference type="GeneID" id="54566797"/>
<evidence type="ECO:0000256" key="2">
    <source>
        <dbReference type="ARBA" id="ARBA00005830"/>
    </source>
</evidence>
<protein>
    <recommendedName>
        <fullName evidence="5">Fe2OG dioxygenase domain-containing protein</fullName>
    </recommendedName>
</protein>
<dbReference type="PANTHER" id="PTHR20883">
    <property type="entry name" value="PHYTANOYL-COA DIOXYGENASE DOMAIN CONTAINING 1"/>
    <property type="match status" value="1"/>
</dbReference>
<dbReference type="GO" id="GO:0016491">
    <property type="term" value="F:oxidoreductase activity"/>
    <property type="evidence" value="ECO:0007669"/>
    <property type="project" value="UniProtKB-ARBA"/>
</dbReference>
<dbReference type="InterPro" id="IPR008775">
    <property type="entry name" value="Phytyl_CoA_dOase-like"/>
</dbReference>
<name>A0A6A6CDN5_ZASCE</name>
<accession>A0A6A6CDN5</accession>
<dbReference type="SUPFAM" id="SSF51197">
    <property type="entry name" value="Clavaminate synthase-like"/>
    <property type="match status" value="1"/>
</dbReference>
<evidence type="ECO:0000313" key="4">
    <source>
        <dbReference type="Proteomes" id="UP000799537"/>
    </source>
</evidence>
<dbReference type="Pfam" id="PF05721">
    <property type="entry name" value="PhyH"/>
    <property type="match status" value="1"/>
</dbReference>
<keyword evidence="4" id="KW-1185">Reference proteome</keyword>
<dbReference type="Gene3D" id="2.60.120.620">
    <property type="entry name" value="q2cbj1_9rhob like domain"/>
    <property type="match status" value="1"/>
</dbReference>
<evidence type="ECO:0008006" key="5">
    <source>
        <dbReference type="Google" id="ProtNLM"/>
    </source>
</evidence>
<dbReference type="PANTHER" id="PTHR20883:SF48">
    <property type="entry name" value="ECTOINE DIOXYGENASE"/>
    <property type="match status" value="1"/>
</dbReference>
<evidence type="ECO:0000313" key="3">
    <source>
        <dbReference type="EMBL" id="KAF2164022.1"/>
    </source>
</evidence>
<dbReference type="AlphaFoldDB" id="A0A6A6CDN5"/>
<dbReference type="Proteomes" id="UP000799537">
    <property type="component" value="Unassembled WGS sequence"/>
</dbReference>
<evidence type="ECO:0000256" key="1">
    <source>
        <dbReference type="ARBA" id="ARBA00001962"/>
    </source>
</evidence>
<proteinExistence type="inferred from homology"/>
<comment type="similarity">
    <text evidence="2">Belongs to the PhyH family.</text>
</comment>
<sequence>MAALTLTDEQVAHFDREGFLVLRSHEHGLIDPTVLQQWTDEVRNLPRENGKWMPYDEITATGERQLMRTENFVDYHEGFTSLLHGEALASILKQVTRDDMLLFKDKINYKLAGGNGFGAHLDAPAYDHIGEIEHTTANLAVDPATIENGCVEVVRGSHKMNVELAEGGRISKAWETSQDWTPVVLESGDLLIFGSHLAHRSAANKSDKARASVYATYHTKTDGMDLRSRYYVDRRENFPPDHERVPGKDYGAGVKRYAFAAPFTKVEEVAVQPQQVA</sequence>
<dbReference type="EMBL" id="ML993606">
    <property type="protein sequence ID" value="KAF2164022.1"/>
    <property type="molecule type" value="Genomic_DNA"/>
</dbReference>
<reference evidence="3" key="1">
    <citation type="journal article" date="2020" name="Stud. Mycol.">
        <title>101 Dothideomycetes genomes: a test case for predicting lifestyles and emergence of pathogens.</title>
        <authorList>
            <person name="Haridas S."/>
            <person name="Albert R."/>
            <person name="Binder M."/>
            <person name="Bloem J."/>
            <person name="Labutti K."/>
            <person name="Salamov A."/>
            <person name="Andreopoulos B."/>
            <person name="Baker S."/>
            <person name="Barry K."/>
            <person name="Bills G."/>
            <person name="Bluhm B."/>
            <person name="Cannon C."/>
            <person name="Castanera R."/>
            <person name="Culley D."/>
            <person name="Daum C."/>
            <person name="Ezra D."/>
            <person name="Gonzalez J."/>
            <person name="Henrissat B."/>
            <person name="Kuo A."/>
            <person name="Liang C."/>
            <person name="Lipzen A."/>
            <person name="Lutzoni F."/>
            <person name="Magnuson J."/>
            <person name="Mondo S."/>
            <person name="Nolan M."/>
            <person name="Ohm R."/>
            <person name="Pangilinan J."/>
            <person name="Park H.-J."/>
            <person name="Ramirez L."/>
            <person name="Alfaro M."/>
            <person name="Sun H."/>
            <person name="Tritt A."/>
            <person name="Yoshinaga Y."/>
            <person name="Zwiers L.-H."/>
            <person name="Turgeon B."/>
            <person name="Goodwin S."/>
            <person name="Spatafora J."/>
            <person name="Crous P."/>
            <person name="Grigoriev I."/>
        </authorList>
    </citation>
    <scope>NUCLEOTIDE SEQUENCE</scope>
    <source>
        <strain evidence="3">ATCC 36951</strain>
    </source>
</reference>
<gene>
    <name evidence="3" type="ORF">M409DRAFT_57119</name>
</gene>